<evidence type="ECO:0000313" key="10">
    <source>
        <dbReference type="Proteomes" id="UP000462014"/>
    </source>
</evidence>
<comment type="subcellular location">
    <subcellularLocation>
        <location evidence="1">Cell membrane</location>
        <topology evidence="1">Multi-pass membrane protein</topology>
    </subcellularLocation>
</comment>
<feature type="transmembrane region" description="Helical" evidence="8">
    <location>
        <begin position="251"/>
        <end position="271"/>
    </location>
</feature>
<dbReference type="GO" id="GO:0005886">
    <property type="term" value="C:plasma membrane"/>
    <property type="evidence" value="ECO:0007669"/>
    <property type="project" value="UniProtKB-SubCell"/>
</dbReference>
<evidence type="ECO:0000256" key="4">
    <source>
        <dbReference type="ARBA" id="ARBA00022692"/>
    </source>
</evidence>
<name>A0A7K1SXG3_9SPHI</name>
<sequence length="390" mass="44727">MPSVLNFLLQKKTALFLWFGLSFFAVIKQAFSHHYNNYLIYKFTFFNVIHQHNLYLPQPEHFLDVNHYGPLFALFIAPFVWLPDPVAVVLWVMFNAYILFVAINHLPLVNQHKIIILLLCAHELMTASFSVQFNPCMAAIILLSFILIRQKKDFWAACLIILGTFIKLYGIVGLAFFFFSDHKLKLILSLIFWSVAFFVLPMLLSSPAFIIQTYRDWLKVLIEKDAENAASVMQDISVMGLIRRIFHLPKISDGIVLLPALAVFGSSYLFIKKYNELPYQLLILSSTLLFTVLFSSGSESPTYIIAFAGVAIWFVNLPKPVTPLQIALLVFAFILTSLSPSDIFPKSIKNEYIVKYSLKALPCLLVWLTVIYETWTRNMKDQTEKTELAV</sequence>
<proteinExistence type="inferred from homology"/>
<dbReference type="InterPro" id="IPR018584">
    <property type="entry name" value="GT87"/>
</dbReference>
<dbReference type="RefSeq" id="WP_157566826.1">
    <property type="nucleotide sequence ID" value="NZ_WPIK01000008.1"/>
</dbReference>
<evidence type="ECO:0000256" key="8">
    <source>
        <dbReference type="SAM" id="Phobius"/>
    </source>
</evidence>
<feature type="transmembrane region" description="Helical" evidence="8">
    <location>
        <begin position="277"/>
        <end position="294"/>
    </location>
</feature>
<keyword evidence="3" id="KW-0808">Transferase</keyword>
<dbReference type="AlphaFoldDB" id="A0A7K1SXG3"/>
<gene>
    <name evidence="9" type="ORF">GO621_10640</name>
</gene>
<feature type="transmembrane region" description="Helical" evidence="8">
    <location>
        <begin position="186"/>
        <end position="211"/>
    </location>
</feature>
<organism evidence="9 10">
    <name type="scientific">Mucilaginibacter arboris</name>
    <dbReference type="NCBI Taxonomy" id="2682090"/>
    <lineage>
        <taxon>Bacteria</taxon>
        <taxon>Pseudomonadati</taxon>
        <taxon>Bacteroidota</taxon>
        <taxon>Sphingobacteriia</taxon>
        <taxon>Sphingobacteriales</taxon>
        <taxon>Sphingobacteriaceae</taxon>
        <taxon>Mucilaginibacter</taxon>
    </lineage>
</organism>
<feature type="transmembrane region" description="Helical" evidence="8">
    <location>
        <begin position="89"/>
        <end position="108"/>
    </location>
</feature>
<evidence type="ECO:0000256" key="7">
    <source>
        <dbReference type="ARBA" id="ARBA00024033"/>
    </source>
</evidence>
<evidence type="ECO:0000256" key="2">
    <source>
        <dbReference type="ARBA" id="ARBA00022475"/>
    </source>
</evidence>
<feature type="transmembrane region" description="Helical" evidence="8">
    <location>
        <begin position="65"/>
        <end position="82"/>
    </location>
</feature>
<protein>
    <submittedName>
        <fullName evidence="9">DUF2029 domain-containing protein</fullName>
    </submittedName>
</protein>
<keyword evidence="2" id="KW-1003">Cell membrane</keyword>
<dbReference type="Proteomes" id="UP000462014">
    <property type="component" value="Unassembled WGS sequence"/>
</dbReference>
<feature type="transmembrane region" description="Helical" evidence="8">
    <location>
        <begin position="154"/>
        <end position="180"/>
    </location>
</feature>
<comment type="caution">
    <text evidence="9">The sequence shown here is derived from an EMBL/GenBank/DDBJ whole genome shotgun (WGS) entry which is preliminary data.</text>
</comment>
<feature type="transmembrane region" description="Helical" evidence="8">
    <location>
        <begin position="114"/>
        <end position="147"/>
    </location>
</feature>
<evidence type="ECO:0000256" key="3">
    <source>
        <dbReference type="ARBA" id="ARBA00022679"/>
    </source>
</evidence>
<keyword evidence="4 8" id="KW-0812">Transmembrane</keyword>
<feature type="transmembrane region" description="Helical" evidence="8">
    <location>
        <begin position="356"/>
        <end position="375"/>
    </location>
</feature>
<dbReference type="GO" id="GO:0016758">
    <property type="term" value="F:hexosyltransferase activity"/>
    <property type="evidence" value="ECO:0007669"/>
    <property type="project" value="InterPro"/>
</dbReference>
<evidence type="ECO:0000256" key="5">
    <source>
        <dbReference type="ARBA" id="ARBA00022989"/>
    </source>
</evidence>
<evidence type="ECO:0000313" key="9">
    <source>
        <dbReference type="EMBL" id="MVN21993.1"/>
    </source>
</evidence>
<keyword evidence="5 8" id="KW-1133">Transmembrane helix</keyword>
<dbReference type="Pfam" id="PF09594">
    <property type="entry name" value="GT87"/>
    <property type="match status" value="1"/>
</dbReference>
<feature type="transmembrane region" description="Helical" evidence="8">
    <location>
        <begin position="324"/>
        <end position="344"/>
    </location>
</feature>
<evidence type="ECO:0000256" key="1">
    <source>
        <dbReference type="ARBA" id="ARBA00004651"/>
    </source>
</evidence>
<reference evidence="9 10" key="1">
    <citation type="submission" date="2019-12" db="EMBL/GenBank/DDBJ databases">
        <title>Mucilaginibacter sp. HMF7410 genome sequencing and assembly.</title>
        <authorList>
            <person name="Kang H."/>
            <person name="Cha I."/>
            <person name="Kim H."/>
            <person name="Joh K."/>
        </authorList>
    </citation>
    <scope>NUCLEOTIDE SEQUENCE [LARGE SCALE GENOMIC DNA]</scope>
    <source>
        <strain evidence="9 10">HMF7410</strain>
    </source>
</reference>
<keyword evidence="10" id="KW-1185">Reference proteome</keyword>
<dbReference type="EMBL" id="WPIK01000008">
    <property type="protein sequence ID" value="MVN21993.1"/>
    <property type="molecule type" value="Genomic_DNA"/>
</dbReference>
<comment type="similarity">
    <text evidence="7">Belongs to the glycosyltransferase 87 family.</text>
</comment>
<accession>A0A7K1SXG3</accession>
<keyword evidence="6 8" id="KW-0472">Membrane</keyword>
<evidence type="ECO:0000256" key="6">
    <source>
        <dbReference type="ARBA" id="ARBA00023136"/>
    </source>
</evidence>